<dbReference type="AlphaFoldDB" id="A0ABD6B2B1"/>
<feature type="transmembrane region" description="Helical" evidence="1">
    <location>
        <begin position="36"/>
        <end position="54"/>
    </location>
</feature>
<organism evidence="2 3">
    <name type="scientific">Halomarina rubra</name>
    <dbReference type="NCBI Taxonomy" id="2071873"/>
    <lineage>
        <taxon>Archaea</taxon>
        <taxon>Methanobacteriati</taxon>
        <taxon>Methanobacteriota</taxon>
        <taxon>Stenosarchaea group</taxon>
        <taxon>Halobacteria</taxon>
        <taxon>Halobacteriales</taxon>
        <taxon>Natronomonadaceae</taxon>
        <taxon>Halomarina</taxon>
    </lineage>
</organism>
<keyword evidence="1" id="KW-0812">Transmembrane</keyword>
<dbReference type="EMBL" id="JBHUDC010000010">
    <property type="protein sequence ID" value="MFD1515718.1"/>
    <property type="molecule type" value="Genomic_DNA"/>
</dbReference>
<evidence type="ECO:0000256" key="1">
    <source>
        <dbReference type="SAM" id="Phobius"/>
    </source>
</evidence>
<comment type="caution">
    <text evidence="2">The sequence shown here is derived from an EMBL/GenBank/DDBJ whole genome shotgun (WGS) entry which is preliminary data.</text>
</comment>
<keyword evidence="3" id="KW-1185">Reference proteome</keyword>
<reference evidence="2 3" key="1">
    <citation type="journal article" date="2019" name="Int. J. Syst. Evol. Microbiol.">
        <title>The Global Catalogue of Microorganisms (GCM) 10K type strain sequencing project: providing services to taxonomists for standard genome sequencing and annotation.</title>
        <authorList>
            <consortium name="The Broad Institute Genomics Platform"/>
            <consortium name="The Broad Institute Genome Sequencing Center for Infectious Disease"/>
            <person name="Wu L."/>
            <person name="Ma J."/>
        </authorList>
    </citation>
    <scope>NUCLEOTIDE SEQUENCE [LARGE SCALE GENOMIC DNA]</scope>
    <source>
        <strain evidence="2 3">CGMCC 1.12563</strain>
    </source>
</reference>
<dbReference type="RefSeq" id="WP_250875642.1">
    <property type="nucleotide sequence ID" value="NZ_JALXFV010000010.1"/>
</dbReference>
<evidence type="ECO:0000313" key="3">
    <source>
        <dbReference type="Proteomes" id="UP001597187"/>
    </source>
</evidence>
<keyword evidence="1" id="KW-1133">Transmembrane helix</keyword>
<gene>
    <name evidence="2" type="ORF">ACFSBT_20760</name>
</gene>
<dbReference type="Proteomes" id="UP001597187">
    <property type="component" value="Unassembled WGS sequence"/>
</dbReference>
<sequence>MVVDVLDDSSRSLRFIEADRAITLRQRASERAWKRGFAIGVVAASTVFGLAAVIRR</sequence>
<keyword evidence="1" id="KW-0472">Membrane</keyword>
<proteinExistence type="predicted"/>
<accession>A0ABD6B2B1</accession>
<protein>
    <submittedName>
        <fullName evidence="2">Uncharacterized protein</fullName>
    </submittedName>
</protein>
<name>A0ABD6B2B1_9EURY</name>
<evidence type="ECO:0000313" key="2">
    <source>
        <dbReference type="EMBL" id="MFD1515718.1"/>
    </source>
</evidence>